<keyword evidence="1" id="KW-0732">Signal</keyword>
<evidence type="ECO:0000313" key="2">
    <source>
        <dbReference type="EMBL" id="OUD08703.1"/>
    </source>
</evidence>
<evidence type="ECO:0000313" key="3">
    <source>
        <dbReference type="Proteomes" id="UP000194664"/>
    </source>
</evidence>
<dbReference type="AlphaFoldDB" id="A0A251WXL7"/>
<dbReference type="Proteomes" id="UP000194664">
    <property type="component" value="Unassembled WGS sequence"/>
</dbReference>
<feature type="chain" id="PRO_5012942353" evidence="1">
    <location>
        <begin position="21"/>
        <end position="93"/>
    </location>
</feature>
<protein>
    <submittedName>
        <fullName evidence="2">Uncharacterized protein</fullName>
    </submittedName>
</protein>
<keyword evidence="3" id="KW-1185">Reference proteome</keyword>
<sequence>MRFRVCCFVALLLSPVSAFADAHDQNAALIQAIEDAGCVVDTENGDAVLAASGLSEEEVFAAVQSLYEAGLAVLEPDGSMTLQTDACLQAETN</sequence>
<comment type="caution">
    <text evidence="2">The sequence shown here is derived from an EMBL/GenBank/DDBJ whole genome shotgun (WGS) entry which is preliminary data.</text>
</comment>
<name>A0A251WXL7_9RHOB</name>
<dbReference type="OrthoDB" id="7870790at2"/>
<organism evidence="2 3">
    <name type="scientific">Marivivens niveibacter</name>
    <dbReference type="NCBI Taxonomy" id="1930667"/>
    <lineage>
        <taxon>Bacteria</taxon>
        <taxon>Pseudomonadati</taxon>
        <taxon>Pseudomonadota</taxon>
        <taxon>Alphaproteobacteria</taxon>
        <taxon>Rhodobacterales</taxon>
        <taxon>Paracoccaceae</taxon>
        <taxon>Marivivens group</taxon>
        <taxon>Marivivens</taxon>
    </lineage>
</organism>
<reference evidence="2 3" key="1">
    <citation type="submission" date="2016-12" db="EMBL/GenBank/DDBJ databases">
        <title>The draft genome sequence of HSLHS2.</title>
        <authorList>
            <person name="Hu D."/>
            <person name="Wang L."/>
            <person name="Shao Z."/>
        </authorList>
    </citation>
    <scope>NUCLEOTIDE SEQUENCE [LARGE SCALE GENOMIC DNA]</scope>
    <source>
        <strain evidence="2">MCCC 1A06712</strain>
    </source>
</reference>
<dbReference type="RefSeq" id="WP_086451972.1">
    <property type="nucleotide sequence ID" value="NZ_MSPP01000004.1"/>
</dbReference>
<accession>A0A251WXL7</accession>
<feature type="signal peptide" evidence="1">
    <location>
        <begin position="1"/>
        <end position="20"/>
    </location>
</feature>
<gene>
    <name evidence="2" type="ORF">BVC71_12290</name>
</gene>
<evidence type="ECO:0000256" key="1">
    <source>
        <dbReference type="SAM" id="SignalP"/>
    </source>
</evidence>
<proteinExistence type="predicted"/>
<dbReference type="EMBL" id="MSPP01000004">
    <property type="protein sequence ID" value="OUD08703.1"/>
    <property type="molecule type" value="Genomic_DNA"/>
</dbReference>